<evidence type="ECO:0000313" key="3">
    <source>
        <dbReference type="Proteomes" id="UP000034392"/>
    </source>
</evidence>
<evidence type="ECO:0000313" key="2">
    <source>
        <dbReference type="EMBL" id="AKH43671.1"/>
    </source>
</evidence>
<dbReference type="EMBL" id="CP011452">
    <property type="protein sequence ID" value="AKH43671.1"/>
    <property type="molecule type" value="Genomic_DNA"/>
</dbReference>
<keyword evidence="3" id="KW-1185">Reference proteome</keyword>
<accession>A0A0F7KWV2</accession>
<dbReference type="Proteomes" id="UP000034392">
    <property type="component" value="Chromosome"/>
</dbReference>
<protein>
    <recommendedName>
        <fullName evidence="1">Nucleotide modification associated domain-containing protein</fullName>
    </recommendedName>
</protein>
<sequence length="288" mass="31495">MDPVSRVIKLCDQGLSGKLGWIGRRSARRLGRRQKLRNKRGMKIVLSRKGFDSASGGGPSPIVDGRPVSLPIPAGAGPSRTTYGALGLGGLAGRASRGRLGDKDPCHHDPMFLDDGTCLFGQVGAAQTHLANQGVGAGDIFLFFGLFREEGKDPHHRIFGYLRVEQVMPLPGCDQALLERANALSHPHALAMLGRNDTLYHGPGRVAAMATPGLRLTVAEGPPSLWEIPPWLRRTGLSYHDRTDRWLRGSRLRSVARGQEFVADIGRRRAPREWAEAMIAQIERRPDQ</sequence>
<organism evidence="2 3">
    <name type="scientific">Croceibacterium atlanticum</name>
    <dbReference type="NCBI Taxonomy" id="1267766"/>
    <lineage>
        <taxon>Bacteria</taxon>
        <taxon>Pseudomonadati</taxon>
        <taxon>Pseudomonadota</taxon>
        <taxon>Alphaproteobacteria</taxon>
        <taxon>Sphingomonadales</taxon>
        <taxon>Erythrobacteraceae</taxon>
        <taxon>Croceibacterium</taxon>
    </lineage>
</organism>
<dbReference type="PATRIC" id="fig|1267766.3.peg.2675"/>
<dbReference type="KEGG" id="aay:WYH_02641"/>
<evidence type="ECO:0000259" key="1">
    <source>
        <dbReference type="Pfam" id="PF18754"/>
    </source>
</evidence>
<dbReference type="InterPro" id="IPR041135">
    <property type="entry name" value="Nmad3"/>
</dbReference>
<reference evidence="2" key="1">
    <citation type="submission" date="2015-05" db="EMBL/GenBank/DDBJ databases">
        <title>The complete genome of Altererythrobacter atlanticus strain 26DY36.</title>
        <authorList>
            <person name="Wu Y.-H."/>
            <person name="Cheng H."/>
            <person name="Wu X.-W."/>
        </authorList>
    </citation>
    <scope>NUCLEOTIDE SEQUENCE [LARGE SCALE GENOMIC DNA]</scope>
    <source>
        <strain evidence="2">26DY36</strain>
    </source>
</reference>
<dbReference type="STRING" id="1267766.WYH_02641"/>
<feature type="domain" description="Nucleotide modification associated" evidence="1">
    <location>
        <begin position="43"/>
        <end position="264"/>
    </location>
</feature>
<dbReference type="AlphaFoldDB" id="A0A0F7KWV2"/>
<dbReference type="Pfam" id="PF18754">
    <property type="entry name" value="Nmad3"/>
    <property type="match status" value="1"/>
</dbReference>
<gene>
    <name evidence="2" type="ORF">WYH_02641</name>
</gene>
<name>A0A0F7KWV2_9SPHN</name>
<proteinExistence type="predicted"/>